<keyword evidence="2" id="KW-0964">Secreted</keyword>
<comment type="similarity">
    <text evidence="1">Belongs to the peptidase S10 family.</text>
</comment>
<dbReference type="GO" id="GO:0004185">
    <property type="term" value="F:serine-type carboxypeptidase activity"/>
    <property type="evidence" value="ECO:0007669"/>
    <property type="project" value="InterPro"/>
</dbReference>
<dbReference type="InterPro" id="IPR001563">
    <property type="entry name" value="Peptidase_S10"/>
</dbReference>
<dbReference type="PANTHER" id="PTHR11802:SF461">
    <property type="entry name" value="OS02G0687900 PROTEIN"/>
    <property type="match status" value="1"/>
</dbReference>
<dbReference type="PANTHER" id="PTHR11802">
    <property type="entry name" value="SERINE PROTEASE FAMILY S10 SERINE CARBOXYPEPTIDASE"/>
    <property type="match status" value="1"/>
</dbReference>
<keyword evidence="4" id="KW-0325">Glycoprotein</keyword>
<accession>A0A8B9AUF4</accession>
<protein>
    <submittedName>
        <fullName evidence="7">Serine carboxypeptidase-like 18 isoform X1</fullName>
    </submittedName>
</protein>
<gene>
    <name evidence="7" type="primary">LOC120113374</name>
</gene>
<dbReference type="PRINTS" id="PR00724">
    <property type="entry name" value="CRBOXYPTASEC"/>
</dbReference>
<dbReference type="InterPro" id="IPR029058">
    <property type="entry name" value="AB_hydrolase_fold"/>
</dbReference>
<dbReference type="FunFam" id="3.40.50.1820:FF:000148">
    <property type="entry name" value="Serine carboxypeptidase-like 11"/>
    <property type="match status" value="1"/>
</dbReference>
<evidence type="ECO:0000256" key="5">
    <source>
        <dbReference type="SAM" id="SignalP"/>
    </source>
</evidence>
<dbReference type="OrthoDB" id="443318at2759"/>
<dbReference type="PROSITE" id="PS00560">
    <property type="entry name" value="CARBOXYPEPT_SER_HIS"/>
    <property type="match status" value="1"/>
</dbReference>
<dbReference type="Pfam" id="PF00450">
    <property type="entry name" value="Peptidase_S10"/>
    <property type="match status" value="1"/>
</dbReference>
<dbReference type="InterPro" id="IPR033124">
    <property type="entry name" value="Ser_caboxypep_his_AS"/>
</dbReference>
<dbReference type="GO" id="GO:0016752">
    <property type="term" value="F:sinapoyltransferase activity"/>
    <property type="evidence" value="ECO:0007669"/>
    <property type="project" value="UniProtKB-ARBA"/>
</dbReference>
<feature type="chain" id="PRO_5034256952" evidence="5">
    <location>
        <begin position="19"/>
        <end position="457"/>
    </location>
</feature>
<keyword evidence="3 5" id="KW-0732">Signal</keyword>
<dbReference type="SUPFAM" id="SSF53474">
    <property type="entry name" value="alpha/beta-Hydrolases"/>
    <property type="match status" value="1"/>
</dbReference>
<name>A0A8B9AUF4_PHODC</name>
<dbReference type="Proteomes" id="UP000228380">
    <property type="component" value="Chromosome 16"/>
</dbReference>
<keyword evidence="6" id="KW-1185">Reference proteome</keyword>
<evidence type="ECO:0000256" key="1">
    <source>
        <dbReference type="ARBA" id="ARBA00009431"/>
    </source>
</evidence>
<feature type="signal peptide" evidence="5">
    <location>
        <begin position="1"/>
        <end position="18"/>
    </location>
</feature>
<evidence type="ECO:0000256" key="3">
    <source>
        <dbReference type="ARBA" id="ARBA00022729"/>
    </source>
</evidence>
<reference evidence="6" key="1">
    <citation type="journal article" date="2019" name="Nat. Commun.">
        <title>Genome-wide association mapping of date palm fruit traits.</title>
        <authorList>
            <person name="Hazzouri K.M."/>
            <person name="Gros-Balthazard M."/>
            <person name="Flowers J.M."/>
            <person name="Copetti D."/>
            <person name="Lemansour A."/>
            <person name="Lebrun M."/>
            <person name="Masmoudi K."/>
            <person name="Ferrand S."/>
            <person name="Dhar M.I."/>
            <person name="Fresquez Z.A."/>
            <person name="Rosas U."/>
            <person name="Zhang J."/>
            <person name="Talag J."/>
            <person name="Lee S."/>
            <person name="Kudrna D."/>
            <person name="Powell R.F."/>
            <person name="Leitch I.J."/>
            <person name="Krueger R.R."/>
            <person name="Wing R.A."/>
            <person name="Amiri K.M.A."/>
            <person name="Purugganan M.D."/>
        </authorList>
    </citation>
    <scope>NUCLEOTIDE SEQUENCE [LARGE SCALE GENOMIC DNA]</scope>
    <source>
        <strain evidence="6">cv. Khalas</strain>
    </source>
</reference>
<dbReference type="GeneID" id="120113374"/>
<dbReference type="Gene3D" id="3.40.50.1820">
    <property type="entry name" value="alpha/beta hydrolase"/>
    <property type="match status" value="1"/>
</dbReference>
<sequence>MALTILFFLYYLSSTALSASIITHLPGFQGPLPFYLETGYVSVDEENGLELFYYFIQSERNPSEDPLLLWLTGGPGCSAFSGLVFEIGPLKFVTAEYNGSLPNLVYHPYSWTKVASIIFLDSPVGTGFSFSRKPEGYATGDIAWSMHAYKFLRKWFVDHAKFLSNPLYISGDSYAGKVVPVVTKAISEDIEAEQQPSLNLKGYLIGNPATGLKIDMNARVPYAHGVGIISDVLYELIQRNCEGEDYEKPVRAQCATDLDAFDKFYSETQATQILEPKCARASPKPEEMIGDRRSLKGYIELHSPPPRPALKCRSYAYFLSYYWANSNVTRKALHIKKGTVREWQRCNLDLPYTKDIPNNINYHLSITSKGYRALVYSGDHDLVVPFLGTQAWTRSLNFSVVDEWRSWHVGGHIAGYTTTYSNNLTFATVRGAGHTAPEYKPEECFAMVQRWISSRPL</sequence>
<dbReference type="GO" id="GO:0006508">
    <property type="term" value="P:proteolysis"/>
    <property type="evidence" value="ECO:0007669"/>
    <property type="project" value="InterPro"/>
</dbReference>
<dbReference type="FunFam" id="3.40.50.12670:FF:000001">
    <property type="entry name" value="Carboxypeptidase"/>
    <property type="match status" value="1"/>
</dbReference>
<dbReference type="RefSeq" id="XP_038990441.1">
    <property type="nucleotide sequence ID" value="XM_039134513.1"/>
</dbReference>
<dbReference type="GO" id="GO:0019748">
    <property type="term" value="P:secondary metabolic process"/>
    <property type="evidence" value="ECO:0007669"/>
    <property type="project" value="UniProtKB-ARBA"/>
</dbReference>
<reference evidence="7" key="2">
    <citation type="submission" date="2025-08" db="UniProtKB">
        <authorList>
            <consortium name="RefSeq"/>
        </authorList>
    </citation>
    <scope>IDENTIFICATION</scope>
    <source>
        <tissue evidence="7">Young leaves</tissue>
    </source>
</reference>
<evidence type="ECO:0000256" key="2">
    <source>
        <dbReference type="ARBA" id="ARBA00022525"/>
    </source>
</evidence>
<dbReference type="KEGG" id="pda:120113374"/>
<evidence type="ECO:0000313" key="7">
    <source>
        <dbReference type="RefSeq" id="XP_038990441.1"/>
    </source>
</evidence>
<evidence type="ECO:0000313" key="6">
    <source>
        <dbReference type="Proteomes" id="UP000228380"/>
    </source>
</evidence>
<evidence type="ECO:0000256" key="4">
    <source>
        <dbReference type="ARBA" id="ARBA00023180"/>
    </source>
</evidence>
<proteinExistence type="inferred from homology"/>
<dbReference type="AlphaFoldDB" id="A0A8B9AUF4"/>
<organism evidence="6 7">
    <name type="scientific">Phoenix dactylifera</name>
    <name type="common">Date palm</name>
    <dbReference type="NCBI Taxonomy" id="42345"/>
    <lineage>
        <taxon>Eukaryota</taxon>
        <taxon>Viridiplantae</taxon>
        <taxon>Streptophyta</taxon>
        <taxon>Embryophyta</taxon>
        <taxon>Tracheophyta</taxon>
        <taxon>Spermatophyta</taxon>
        <taxon>Magnoliopsida</taxon>
        <taxon>Liliopsida</taxon>
        <taxon>Arecaceae</taxon>
        <taxon>Coryphoideae</taxon>
        <taxon>Phoeniceae</taxon>
        <taxon>Phoenix</taxon>
    </lineage>
</organism>
<dbReference type="Gene3D" id="3.40.50.12670">
    <property type="match status" value="1"/>
</dbReference>